<comment type="caution">
    <text evidence="6">The sequence shown here is derived from an EMBL/GenBank/DDBJ whole genome shotgun (WGS) entry which is preliminary data.</text>
</comment>
<accession>A0A834YN35</accession>
<dbReference type="GO" id="GO:0016602">
    <property type="term" value="C:CCAAT-binding factor complex"/>
    <property type="evidence" value="ECO:0007669"/>
    <property type="project" value="InterPro"/>
</dbReference>
<dbReference type="InterPro" id="IPR003958">
    <property type="entry name" value="CBFA_NFYB_domain"/>
</dbReference>
<feature type="region of interest" description="Disordered" evidence="4">
    <location>
        <begin position="1"/>
        <end position="30"/>
    </location>
</feature>
<dbReference type="Proteomes" id="UP000655225">
    <property type="component" value="Unassembled WGS sequence"/>
</dbReference>
<dbReference type="InterPro" id="IPR027113">
    <property type="entry name" value="Transc_fact_NFYB/HAP3"/>
</dbReference>
<organism evidence="6 7">
    <name type="scientific">Tetracentron sinense</name>
    <name type="common">Spur-leaf</name>
    <dbReference type="NCBI Taxonomy" id="13715"/>
    <lineage>
        <taxon>Eukaryota</taxon>
        <taxon>Viridiplantae</taxon>
        <taxon>Streptophyta</taxon>
        <taxon>Embryophyta</taxon>
        <taxon>Tracheophyta</taxon>
        <taxon>Spermatophyta</taxon>
        <taxon>Magnoliopsida</taxon>
        <taxon>Trochodendrales</taxon>
        <taxon>Trochodendraceae</taxon>
        <taxon>Tetracentron</taxon>
    </lineage>
</organism>
<comment type="similarity">
    <text evidence="1">Belongs to the NFYB/HAP3 subunit family.</text>
</comment>
<dbReference type="PRINTS" id="PR00615">
    <property type="entry name" value="CCAATSUBUNTA"/>
</dbReference>
<dbReference type="SUPFAM" id="SSF47113">
    <property type="entry name" value="Histone-fold"/>
    <property type="match status" value="1"/>
</dbReference>
<evidence type="ECO:0000256" key="2">
    <source>
        <dbReference type="ARBA" id="ARBA00023015"/>
    </source>
</evidence>
<evidence type="ECO:0000256" key="3">
    <source>
        <dbReference type="ARBA" id="ARBA00023163"/>
    </source>
</evidence>
<keyword evidence="3" id="KW-0804">Transcription</keyword>
<name>A0A834YN35_TETSI</name>
<dbReference type="PANTHER" id="PTHR11064:SF171">
    <property type="entry name" value="NUCLEAR TRANSCRIPTION FACTOR Y SUBUNIT B-2"/>
    <property type="match status" value="1"/>
</dbReference>
<feature type="domain" description="Transcription factor CBF/NF-Y/archaeal histone" evidence="5">
    <location>
        <begin position="33"/>
        <end position="97"/>
    </location>
</feature>
<evidence type="ECO:0000313" key="7">
    <source>
        <dbReference type="Proteomes" id="UP000655225"/>
    </source>
</evidence>
<dbReference type="Pfam" id="PF00808">
    <property type="entry name" value="CBFD_NFYB_HMF"/>
    <property type="match status" value="1"/>
</dbReference>
<dbReference type="OrthoDB" id="386949at2759"/>
<evidence type="ECO:0000256" key="4">
    <source>
        <dbReference type="SAM" id="MobiDB-lite"/>
    </source>
</evidence>
<dbReference type="GO" id="GO:0001228">
    <property type="term" value="F:DNA-binding transcription activator activity, RNA polymerase II-specific"/>
    <property type="evidence" value="ECO:0007669"/>
    <property type="project" value="InterPro"/>
</dbReference>
<dbReference type="AlphaFoldDB" id="A0A834YN35"/>
<dbReference type="InterPro" id="IPR009072">
    <property type="entry name" value="Histone-fold"/>
</dbReference>
<keyword evidence="7" id="KW-1185">Reference proteome</keyword>
<dbReference type="GO" id="GO:0000978">
    <property type="term" value="F:RNA polymerase II cis-regulatory region sequence-specific DNA binding"/>
    <property type="evidence" value="ECO:0007669"/>
    <property type="project" value="TreeGrafter"/>
</dbReference>
<gene>
    <name evidence="6" type="ORF">HHK36_023370</name>
</gene>
<dbReference type="GO" id="GO:0046982">
    <property type="term" value="F:protein heterodimerization activity"/>
    <property type="evidence" value="ECO:0007669"/>
    <property type="project" value="InterPro"/>
</dbReference>
<evidence type="ECO:0000259" key="5">
    <source>
        <dbReference type="Pfam" id="PF00808"/>
    </source>
</evidence>
<dbReference type="CDD" id="cd22907">
    <property type="entry name" value="HFD_NFYB"/>
    <property type="match status" value="1"/>
</dbReference>
<dbReference type="EMBL" id="JABCRI010000017">
    <property type="protein sequence ID" value="KAF8391070.1"/>
    <property type="molecule type" value="Genomic_DNA"/>
</dbReference>
<keyword evidence="2" id="KW-0805">Transcription regulation</keyword>
<feature type="compositionally biased region" description="Basic residues" evidence="4">
    <location>
        <begin position="11"/>
        <end position="29"/>
    </location>
</feature>
<protein>
    <recommendedName>
        <fullName evidence="5">Transcription factor CBF/NF-Y/archaeal histone domain-containing protein</fullName>
    </recommendedName>
</protein>
<dbReference type="PANTHER" id="PTHR11064">
    <property type="entry name" value="CCAAT-BINDING TRANSCRIPTION FACTOR-RELATED"/>
    <property type="match status" value="1"/>
</dbReference>
<reference evidence="6 7" key="1">
    <citation type="submission" date="2020-04" db="EMBL/GenBank/DDBJ databases">
        <title>Plant Genome Project.</title>
        <authorList>
            <person name="Zhang R.-G."/>
        </authorList>
    </citation>
    <scope>NUCLEOTIDE SEQUENCE [LARGE SCALE GENOMIC DNA]</scope>
    <source>
        <strain evidence="6">YNK0</strain>
        <tissue evidence="6">Leaf</tissue>
    </source>
</reference>
<evidence type="ECO:0000313" key="6">
    <source>
        <dbReference type="EMBL" id="KAF8391070.1"/>
    </source>
</evidence>
<dbReference type="Gene3D" id="1.10.20.10">
    <property type="entry name" value="Histone, subunit A"/>
    <property type="match status" value="1"/>
</dbReference>
<evidence type="ECO:0000256" key="1">
    <source>
        <dbReference type="ARBA" id="ARBA00009053"/>
    </source>
</evidence>
<sequence length="227" mass="25279">MAESGTPGTHKSMHSRKKGKGARSSRGRKAEKFLPIANISKIMEKGVPSDAEIANDAKESVQKCVSQFIRFITSEAIGKCRRERRMTINGDDVLRAMATLGFKDYIKPLKLHLQTFREGDSRSRAAGQAGRKDGVSVYGESDFCFNDVKYSGRLRCCMRLDEDGCYYALEKFFKVLLECNGYAYSECFLANVLFCGMGSFDSGKLVVDKEPNVTELIGSLLVNELTF</sequence>
<proteinExistence type="inferred from homology"/>